<comment type="similarity">
    <text evidence="2">Belongs to the TMCO4 family.</text>
</comment>
<evidence type="ECO:0000313" key="8">
    <source>
        <dbReference type="EMBL" id="KAL1591107.1"/>
    </source>
</evidence>
<dbReference type="PANTHER" id="PTHR17920">
    <property type="entry name" value="TRANSMEMBRANE AND COILED-COIL DOMAIN-CONTAINING PROTEIN 4 TMCO4"/>
    <property type="match status" value="1"/>
</dbReference>
<evidence type="ECO:0000313" key="9">
    <source>
        <dbReference type="Proteomes" id="UP000803884"/>
    </source>
</evidence>
<name>A0AB34L4J5_9PEZI</name>
<evidence type="ECO:0000256" key="3">
    <source>
        <dbReference type="ARBA" id="ARBA00022692"/>
    </source>
</evidence>
<keyword evidence="5 7" id="KW-0472">Membrane</keyword>
<feature type="transmembrane region" description="Helical" evidence="7">
    <location>
        <begin position="333"/>
        <end position="352"/>
    </location>
</feature>
<feature type="compositionally biased region" description="Basic and acidic residues" evidence="6">
    <location>
        <begin position="649"/>
        <end position="667"/>
    </location>
</feature>
<dbReference type="SUPFAM" id="SSF53474">
    <property type="entry name" value="alpha/beta-Hydrolases"/>
    <property type="match status" value="1"/>
</dbReference>
<feature type="region of interest" description="Disordered" evidence="6">
    <location>
        <begin position="745"/>
        <end position="799"/>
    </location>
</feature>
<gene>
    <name evidence="8" type="ORF">WHR41_00180</name>
</gene>
<feature type="region of interest" description="Disordered" evidence="6">
    <location>
        <begin position="649"/>
        <end position="702"/>
    </location>
</feature>
<feature type="compositionally biased region" description="Basic and acidic residues" evidence="6">
    <location>
        <begin position="777"/>
        <end position="790"/>
    </location>
</feature>
<comment type="subcellular location">
    <subcellularLocation>
        <location evidence="1">Membrane</location>
        <topology evidence="1">Multi-pass membrane protein</topology>
    </subcellularLocation>
</comment>
<evidence type="ECO:0000256" key="6">
    <source>
        <dbReference type="SAM" id="MobiDB-lite"/>
    </source>
</evidence>
<feature type="region of interest" description="Disordered" evidence="6">
    <location>
        <begin position="106"/>
        <end position="125"/>
    </location>
</feature>
<dbReference type="GO" id="GO:0016020">
    <property type="term" value="C:membrane"/>
    <property type="evidence" value="ECO:0007669"/>
    <property type="project" value="UniProtKB-SubCell"/>
</dbReference>
<proteinExistence type="inferred from homology"/>
<keyword evidence="9" id="KW-1185">Reference proteome</keyword>
<dbReference type="GeneID" id="96001624"/>
<sequence length="799" mass="86098">MAGMFSKVKAPWGASASRDKSQHARRDEEGESLTTVLPTEGDRAALTLLVADCSELMRQSLLDTFDPNQTGQQYDDVAHMEPVSGEQVMLNPDLDPGLADVPAEDKEAKAKKELQAREREVNSSKMQSLKKDALTYFDDWREQVILRVGEVVNSKERAEEQKEKSNPKTERPSSAKSGGISAGLQDDENVKEALAKLYPPVESTLKELPQEKRALILHSMLLLILSLEHYHAHSRTLLLYLTSSLDLPASFLADDESKVARGLLNAAETMRADEETKKRQEEGSDMRKWKVGLATVAGAALIGVTGGLAAPLLAAGLGTVMGGLGLGATAGAAYLGTLAGSSVLVGGLFGAYGGRMTGKMMDQYAREIEDFAFIPITTYHKPRKIEKEYRRLRVAIGISGWLTDKDEVVEPWKVIGVGMEGFALRFELEALMNLGNSLTSMVKSAAWGVAKSEIIKRTVFASLTAGLWPLALLKVSRVIDNPWSVASSRASKAGEVLADALINKAQGERPVTLIGYSLGARVIYTCLQKLAERKAFGLVESVVLMGAPAPSTSAEWRTMRSVASGRVINVYSTNDYILAFLYRSSSIQYGVAGLQAIAGVKGVENVDVSDLVTGHTSYRFLTGTVLQKIGFEDVDQKELEREVLALKEEEAKQEEQRQESEKQEEAKGAPGTAGSAAAGAQDAAGGGAALEKTESKEISDQHVKDLEKEIEKKNEQSYIGWAGTKMTQAGTSASVAMEKAKLQWMAKKPSFGSRSASPSVAADKAGKDAGATTSDAGGDKFRDMKARSEARQAATYEGT</sequence>
<feature type="compositionally biased region" description="Low complexity" evidence="6">
    <location>
        <begin position="668"/>
        <end position="683"/>
    </location>
</feature>
<feature type="transmembrane region" description="Helical" evidence="7">
    <location>
        <begin position="291"/>
        <end position="313"/>
    </location>
</feature>
<evidence type="ECO:0000256" key="5">
    <source>
        <dbReference type="ARBA" id="ARBA00023136"/>
    </source>
</evidence>
<dbReference type="Gene3D" id="3.40.50.1820">
    <property type="entry name" value="alpha/beta hydrolase"/>
    <property type="match status" value="1"/>
</dbReference>
<evidence type="ECO:0000256" key="2">
    <source>
        <dbReference type="ARBA" id="ARBA00009824"/>
    </source>
</evidence>
<dbReference type="PANTHER" id="PTHR17920:SF22">
    <property type="entry name" value="DUF726 DOMAIN PROTEIN (AFU_ORTHOLOGUE AFUA_2G12860)"/>
    <property type="match status" value="1"/>
</dbReference>
<comment type="caution">
    <text evidence="8">The sequence shown here is derived from an EMBL/GenBank/DDBJ whole genome shotgun (WGS) entry which is preliminary data.</text>
</comment>
<feature type="region of interest" description="Disordered" evidence="6">
    <location>
        <begin position="155"/>
        <end position="185"/>
    </location>
</feature>
<evidence type="ECO:0000256" key="4">
    <source>
        <dbReference type="ARBA" id="ARBA00022989"/>
    </source>
</evidence>
<feature type="region of interest" description="Disordered" evidence="6">
    <location>
        <begin position="1"/>
        <end position="39"/>
    </location>
</feature>
<evidence type="ECO:0000256" key="1">
    <source>
        <dbReference type="ARBA" id="ARBA00004141"/>
    </source>
</evidence>
<dbReference type="Pfam" id="PF05277">
    <property type="entry name" value="DUF726"/>
    <property type="match status" value="1"/>
</dbReference>
<evidence type="ECO:0008006" key="10">
    <source>
        <dbReference type="Google" id="ProtNLM"/>
    </source>
</evidence>
<evidence type="ECO:0000256" key="7">
    <source>
        <dbReference type="SAM" id="Phobius"/>
    </source>
</evidence>
<dbReference type="Proteomes" id="UP000803884">
    <property type="component" value="Unassembled WGS sequence"/>
</dbReference>
<keyword evidence="4 7" id="KW-1133">Transmembrane helix</keyword>
<dbReference type="AlphaFoldDB" id="A0AB34L4J5"/>
<feature type="compositionally biased region" description="Basic and acidic residues" evidence="6">
    <location>
        <begin position="155"/>
        <end position="173"/>
    </location>
</feature>
<organism evidence="8 9">
    <name type="scientific">Cladosporium halotolerans</name>
    <dbReference type="NCBI Taxonomy" id="1052096"/>
    <lineage>
        <taxon>Eukaryota</taxon>
        <taxon>Fungi</taxon>
        <taxon>Dikarya</taxon>
        <taxon>Ascomycota</taxon>
        <taxon>Pezizomycotina</taxon>
        <taxon>Dothideomycetes</taxon>
        <taxon>Dothideomycetidae</taxon>
        <taxon>Cladosporiales</taxon>
        <taxon>Cladosporiaceae</taxon>
        <taxon>Cladosporium</taxon>
    </lineage>
</organism>
<feature type="compositionally biased region" description="Basic and acidic residues" evidence="6">
    <location>
        <begin position="17"/>
        <end position="28"/>
    </location>
</feature>
<dbReference type="InterPro" id="IPR007941">
    <property type="entry name" value="DUF726"/>
</dbReference>
<accession>A0AB34L4J5</accession>
<dbReference type="RefSeq" id="XP_069234212.1">
    <property type="nucleotide sequence ID" value="XM_069368786.1"/>
</dbReference>
<reference evidence="8 9" key="1">
    <citation type="journal article" date="2020" name="Microbiol. Resour. Announc.">
        <title>Draft Genome Sequence of a Cladosporium Species Isolated from the Mesophotic Ascidian Didemnum maculosum.</title>
        <authorList>
            <person name="Gioti A."/>
            <person name="Siaperas R."/>
            <person name="Nikolaivits E."/>
            <person name="Le Goff G."/>
            <person name="Ouazzani J."/>
            <person name="Kotoulas G."/>
            <person name="Topakas E."/>
        </authorList>
    </citation>
    <scope>NUCLEOTIDE SEQUENCE [LARGE SCALE GENOMIC DNA]</scope>
    <source>
        <strain evidence="8 9">TM138-S3</strain>
    </source>
</reference>
<dbReference type="InterPro" id="IPR029058">
    <property type="entry name" value="AB_hydrolase_fold"/>
</dbReference>
<dbReference type="EMBL" id="JAAQHG020000001">
    <property type="protein sequence ID" value="KAL1591107.1"/>
    <property type="molecule type" value="Genomic_DNA"/>
</dbReference>
<feature type="compositionally biased region" description="Basic and acidic residues" evidence="6">
    <location>
        <begin position="106"/>
        <end position="122"/>
    </location>
</feature>
<protein>
    <recommendedName>
        <fullName evidence="10">DUF726-domain-containing protein</fullName>
    </recommendedName>
</protein>
<feature type="compositionally biased region" description="Basic and acidic residues" evidence="6">
    <location>
        <begin position="691"/>
        <end position="702"/>
    </location>
</feature>
<keyword evidence="3 7" id="KW-0812">Transmembrane</keyword>